<keyword evidence="2 5" id="KW-0479">Metal-binding</keyword>
<dbReference type="Gramene" id="RZC85036">
    <property type="protein sequence ID" value="RZC85036"/>
    <property type="gene ID" value="C5167_047819"/>
</dbReference>
<keyword evidence="4 5" id="KW-0408">Iron</keyword>
<dbReference type="InterPro" id="IPR005123">
    <property type="entry name" value="Oxoglu/Fe-dep_dioxygenase_dom"/>
</dbReference>
<dbReference type="GO" id="GO:0046872">
    <property type="term" value="F:metal ion binding"/>
    <property type="evidence" value="ECO:0007669"/>
    <property type="project" value="UniProtKB-KW"/>
</dbReference>
<dbReference type="InterPro" id="IPR026992">
    <property type="entry name" value="DIOX_N"/>
</dbReference>
<dbReference type="GO" id="GO:0051213">
    <property type="term" value="F:dioxygenase activity"/>
    <property type="evidence" value="ECO:0007669"/>
    <property type="project" value="UniProtKB-ARBA"/>
</dbReference>
<keyword evidence="8" id="KW-1185">Reference proteome</keyword>
<dbReference type="Pfam" id="PF03171">
    <property type="entry name" value="2OG-FeII_Oxy"/>
    <property type="match status" value="1"/>
</dbReference>
<comment type="similarity">
    <text evidence="1 5">Belongs to the iron/ascorbate-dependent oxidoreductase family.</text>
</comment>
<evidence type="ECO:0000313" key="8">
    <source>
        <dbReference type="Proteomes" id="UP000316621"/>
    </source>
</evidence>
<evidence type="ECO:0000256" key="3">
    <source>
        <dbReference type="ARBA" id="ARBA00023002"/>
    </source>
</evidence>
<dbReference type="InterPro" id="IPR044861">
    <property type="entry name" value="IPNS-like_FE2OG_OXY"/>
</dbReference>
<dbReference type="EMBL" id="CM010725">
    <property type="protein sequence ID" value="RZC85036.1"/>
    <property type="molecule type" value="Genomic_DNA"/>
</dbReference>
<dbReference type="Gene3D" id="2.60.120.330">
    <property type="entry name" value="B-lactam Antibiotic, Isopenicillin N Synthase, Chain"/>
    <property type="match status" value="1"/>
</dbReference>
<dbReference type="PANTHER" id="PTHR10209:SF884">
    <property type="entry name" value="1-AMINOCYCLOPROPANE-1-CARBOXYLATE OXIDASE HOMOLOG 1-LIKE"/>
    <property type="match status" value="1"/>
</dbReference>
<dbReference type="PANTHER" id="PTHR10209">
    <property type="entry name" value="OXIDOREDUCTASE, 2OG-FE II OXYGENASE FAMILY PROTEIN"/>
    <property type="match status" value="1"/>
</dbReference>
<evidence type="ECO:0000256" key="1">
    <source>
        <dbReference type="ARBA" id="ARBA00008056"/>
    </source>
</evidence>
<proteinExistence type="inferred from homology"/>
<dbReference type="Pfam" id="PF14226">
    <property type="entry name" value="DIOX_N"/>
    <property type="match status" value="1"/>
</dbReference>
<dbReference type="InterPro" id="IPR027443">
    <property type="entry name" value="IPNS-like_sf"/>
</dbReference>
<dbReference type="AlphaFoldDB" id="A0A4Y7LIJ1"/>
<keyword evidence="3 5" id="KW-0560">Oxidoreductase</keyword>
<organism evidence="7 8">
    <name type="scientific">Papaver somniferum</name>
    <name type="common">Opium poppy</name>
    <dbReference type="NCBI Taxonomy" id="3469"/>
    <lineage>
        <taxon>Eukaryota</taxon>
        <taxon>Viridiplantae</taxon>
        <taxon>Streptophyta</taxon>
        <taxon>Embryophyta</taxon>
        <taxon>Tracheophyta</taxon>
        <taxon>Spermatophyta</taxon>
        <taxon>Magnoliopsida</taxon>
        <taxon>Ranunculales</taxon>
        <taxon>Papaveraceae</taxon>
        <taxon>Papaveroideae</taxon>
        <taxon>Papaver</taxon>
    </lineage>
</organism>
<accession>A0A4Y7LIJ1</accession>
<evidence type="ECO:0000259" key="6">
    <source>
        <dbReference type="PROSITE" id="PS51471"/>
    </source>
</evidence>
<sequence length="366" mass="41782">MGSDQPGEPHLYDRNKELKAFDETKAGVKGIVDAGIEKIPRMFVRTQDEFTEDLPYTVVSGDQFQLPVVDLQDIDSRRNEIIDEIRRATMTWGFFQLVNHGIPVSVTNEMIEGTRRFHEGDIEVKKQLYVRDLSTIVHYDSNFDLYQSRSANWKDTFRCRLLNPDPIDPQLIPSTCRDIIVEYWKHIVNLGNTLAELFSEALGLSKDHLKGMDCTKYLTLAAHYAPACPEPELTMGSTKHSDQSFFTILLNDHIPGLQVLHQNHWVNVKPIHGALTINVGDIMQLLSNDKYKSSQHRVVANHVGPRISVACFYRASVEKPTLLYPIKELISESNPPVYKEITFEEFVKYSHSRSPDGVSTLDHFKV</sequence>
<dbReference type="PROSITE" id="PS51471">
    <property type="entry name" value="FE2OG_OXY"/>
    <property type="match status" value="1"/>
</dbReference>
<dbReference type="FunFam" id="2.60.120.330:FF:000005">
    <property type="entry name" value="1-aminocyclopropane-1-carboxylate oxidase homolog 1"/>
    <property type="match status" value="1"/>
</dbReference>
<gene>
    <name evidence="7" type="ORF">C5167_047819</name>
</gene>
<feature type="domain" description="Fe2OG dioxygenase" evidence="6">
    <location>
        <begin position="215"/>
        <end position="315"/>
    </location>
</feature>
<evidence type="ECO:0000256" key="4">
    <source>
        <dbReference type="ARBA" id="ARBA00023004"/>
    </source>
</evidence>
<name>A0A4Y7LIJ1_PAPSO</name>
<dbReference type="OrthoDB" id="288590at2759"/>
<evidence type="ECO:0000313" key="7">
    <source>
        <dbReference type="EMBL" id="RZC85036.1"/>
    </source>
</evidence>
<dbReference type="SUPFAM" id="SSF51197">
    <property type="entry name" value="Clavaminate synthase-like"/>
    <property type="match status" value="1"/>
</dbReference>
<dbReference type="STRING" id="3469.A0A4Y7LIJ1"/>
<reference evidence="7 8" key="1">
    <citation type="journal article" date="2018" name="Science">
        <title>The opium poppy genome and morphinan production.</title>
        <authorList>
            <person name="Guo L."/>
            <person name="Winzer T."/>
            <person name="Yang X."/>
            <person name="Li Y."/>
            <person name="Ning Z."/>
            <person name="He Z."/>
            <person name="Teodor R."/>
            <person name="Lu Y."/>
            <person name="Bowser T.A."/>
            <person name="Graham I.A."/>
            <person name="Ye K."/>
        </authorList>
    </citation>
    <scope>NUCLEOTIDE SEQUENCE [LARGE SCALE GENOMIC DNA]</scope>
    <source>
        <strain evidence="8">cv. HN1</strain>
        <tissue evidence="7">Leaves</tissue>
    </source>
</reference>
<dbReference type="OMA" id="AIVSHYY"/>
<protein>
    <recommendedName>
        <fullName evidence="6">Fe2OG dioxygenase domain-containing protein</fullName>
    </recommendedName>
</protein>
<dbReference type="Proteomes" id="UP000316621">
    <property type="component" value="Chromosome 11"/>
</dbReference>
<evidence type="ECO:0000256" key="2">
    <source>
        <dbReference type="ARBA" id="ARBA00022723"/>
    </source>
</evidence>
<evidence type="ECO:0000256" key="5">
    <source>
        <dbReference type="RuleBase" id="RU003682"/>
    </source>
</evidence>